<dbReference type="InterPro" id="IPR003200">
    <property type="entry name" value="Nict_dMeBzImd_PRibTrfase"/>
</dbReference>
<evidence type="ECO:0000256" key="9">
    <source>
        <dbReference type="ARBA" id="ARBA00030686"/>
    </source>
</evidence>
<dbReference type="InterPro" id="IPR017846">
    <property type="entry name" value="Nict_dMeBzImd_PRibTrfase_bact"/>
</dbReference>
<evidence type="ECO:0000256" key="3">
    <source>
        <dbReference type="ARBA" id="ARBA00007110"/>
    </source>
</evidence>
<evidence type="ECO:0000256" key="2">
    <source>
        <dbReference type="ARBA" id="ARBA00005049"/>
    </source>
</evidence>
<dbReference type="Gene3D" id="3.40.50.10210">
    <property type="match status" value="1"/>
</dbReference>
<dbReference type="PANTHER" id="PTHR43463">
    <property type="entry name" value="NICOTINATE-NUCLEOTIDE--DIMETHYLBENZIMIDAZOLE PHOSPHORIBOSYLTRANSFERASE"/>
    <property type="match status" value="1"/>
</dbReference>
<proteinExistence type="inferred from homology"/>
<dbReference type="Pfam" id="PF02277">
    <property type="entry name" value="DBI_PRT"/>
    <property type="match status" value="1"/>
</dbReference>
<dbReference type="Gene3D" id="1.10.1610.10">
    <property type="match status" value="1"/>
</dbReference>
<dbReference type="NCBIfam" id="TIGR03160">
    <property type="entry name" value="cobT_DBIPRT"/>
    <property type="match status" value="1"/>
</dbReference>
<comment type="caution">
    <text evidence="12">The sequence shown here is derived from an EMBL/GenBank/DDBJ whole genome shotgun (WGS) entry which is preliminary data.</text>
</comment>
<dbReference type="InterPro" id="IPR023195">
    <property type="entry name" value="Nict_dMeBzImd_PRibTrfase_N"/>
</dbReference>
<dbReference type="Proteomes" id="UP000603234">
    <property type="component" value="Unassembled WGS sequence"/>
</dbReference>
<comment type="function">
    <text evidence="1 11">Catalyzes the synthesis of alpha-ribazole-5'-phosphate from nicotinate mononucleotide (NAMN) and 5,6-dimethylbenzimidazole (DMB).</text>
</comment>
<comment type="similarity">
    <text evidence="3 11">Belongs to the CobT family.</text>
</comment>
<comment type="catalytic activity">
    <reaction evidence="10 11">
        <text>5,6-dimethylbenzimidazole + nicotinate beta-D-ribonucleotide = alpha-ribazole 5'-phosphate + nicotinate + H(+)</text>
        <dbReference type="Rhea" id="RHEA:11196"/>
        <dbReference type="ChEBI" id="CHEBI:15378"/>
        <dbReference type="ChEBI" id="CHEBI:15890"/>
        <dbReference type="ChEBI" id="CHEBI:32544"/>
        <dbReference type="ChEBI" id="CHEBI:57502"/>
        <dbReference type="ChEBI" id="CHEBI:57918"/>
        <dbReference type="EC" id="2.4.2.21"/>
    </reaction>
</comment>
<evidence type="ECO:0000256" key="7">
    <source>
        <dbReference type="ARBA" id="ARBA00022676"/>
    </source>
</evidence>
<evidence type="ECO:0000256" key="11">
    <source>
        <dbReference type="HAMAP-Rule" id="MF_00230"/>
    </source>
</evidence>
<protein>
    <recommendedName>
        <fullName evidence="5 11">Nicotinate-nucleotide--dimethylbenzimidazole phosphoribosyltransferase</fullName>
        <shortName evidence="11">NN:DBI PRT</shortName>
        <ecNumber evidence="4 11">2.4.2.21</ecNumber>
    </recommendedName>
    <alternativeName>
        <fullName evidence="9 11">N(1)-alpha-phosphoribosyltransferase</fullName>
    </alternativeName>
</protein>
<evidence type="ECO:0000256" key="10">
    <source>
        <dbReference type="ARBA" id="ARBA00047340"/>
    </source>
</evidence>
<dbReference type="InterPro" id="IPR036087">
    <property type="entry name" value="Nict_dMeBzImd_PRibTrfase_sf"/>
</dbReference>
<dbReference type="EMBL" id="WJBC01000007">
    <property type="protein sequence ID" value="MBC3804106.1"/>
    <property type="molecule type" value="Genomic_DNA"/>
</dbReference>
<evidence type="ECO:0000256" key="8">
    <source>
        <dbReference type="ARBA" id="ARBA00022679"/>
    </source>
</evidence>
<dbReference type="SUPFAM" id="SSF52733">
    <property type="entry name" value="Nicotinate mononucleotide:5,6-dimethylbenzimidazole phosphoribosyltransferase (CobT)"/>
    <property type="match status" value="1"/>
</dbReference>
<dbReference type="EC" id="2.4.2.21" evidence="4 11"/>
<evidence type="ECO:0000313" key="13">
    <source>
        <dbReference type="Proteomes" id="UP000603234"/>
    </source>
</evidence>
<keyword evidence="8 11" id="KW-0808">Transferase</keyword>
<accession>A0ABR6WV59</accession>
<evidence type="ECO:0000256" key="6">
    <source>
        <dbReference type="ARBA" id="ARBA00022573"/>
    </source>
</evidence>
<name>A0ABR6WV59_9FIRM</name>
<organism evidence="12 13">
    <name type="scientific">Acetobacterium fimetarium</name>
    <dbReference type="NCBI Taxonomy" id="52691"/>
    <lineage>
        <taxon>Bacteria</taxon>
        <taxon>Bacillati</taxon>
        <taxon>Bacillota</taxon>
        <taxon>Clostridia</taxon>
        <taxon>Eubacteriales</taxon>
        <taxon>Eubacteriaceae</taxon>
        <taxon>Acetobacterium</taxon>
    </lineage>
</organism>
<reference evidence="12 13" key="1">
    <citation type="journal article" date="2020" name="mSystems">
        <title>Defining Genomic and Predicted Metabolic Features of the Acetobacterium Genus.</title>
        <authorList>
            <person name="Ross D.E."/>
            <person name="Marshall C.W."/>
            <person name="Gulliver D."/>
            <person name="May H.D."/>
            <person name="Norman R.S."/>
        </authorList>
    </citation>
    <scope>NUCLEOTIDE SEQUENCE [LARGE SCALE GENOMIC DNA]</scope>
    <source>
        <strain evidence="12 13">DSM 8238</strain>
    </source>
</reference>
<keyword evidence="13" id="KW-1185">Reference proteome</keyword>
<gene>
    <name evidence="11 12" type="primary">cobT</name>
    <name evidence="12" type="ORF">GH808_06605</name>
</gene>
<keyword evidence="6 11" id="KW-0169">Cobalamin biosynthesis</keyword>
<dbReference type="PANTHER" id="PTHR43463:SF1">
    <property type="entry name" value="NICOTINATE-NUCLEOTIDE--DIMETHYLBENZIMIDAZOLE PHOSPHORIBOSYLTRANSFERASE"/>
    <property type="match status" value="1"/>
</dbReference>
<evidence type="ECO:0000256" key="5">
    <source>
        <dbReference type="ARBA" id="ARBA00015486"/>
    </source>
</evidence>
<feature type="active site" description="Proton acceptor" evidence="11">
    <location>
        <position position="326"/>
    </location>
</feature>
<evidence type="ECO:0000256" key="1">
    <source>
        <dbReference type="ARBA" id="ARBA00002197"/>
    </source>
</evidence>
<evidence type="ECO:0000256" key="4">
    <source>
        <dbReference type="ARBA" id="ARBA00011991"/>
    </source>
</evidence>
<keyword evidence="7 11" id="KW-0328">Glycosyltransferase</keyword>
<dbReference type="HAMAP" id="MF_00230">
    <property type="entry name" value="CobT"/>
    <property type="match status" value="1"/>
</dbReference>
<dbReference type="CDD" id="cd02439">
    <property type="entry name" value="DMB-PRT_CobT"/>
    <property type="match status" value="1"/>
</dbReference>
<dbReference type="GO" id="GO:0008939">
    <property type="term" value="F:nicotinate-nucleotide-dimethylbenzimidazole phosphoribosyltransferase activity"/>
    <property type="evidence" value="ECO:0007669"/>
    <property type="project" value="UniProtKB-EC"/>
</dbReference>
<evidence type="ECO:0000313" key="12">
    <source>
        <dbReference type="EMBL" id="MBC3804106.1"/>
    </source>
</evidence>
<comment type="pathway">
    <text evidence="2 11">Nucleoside biosynthesis; alpha-ribazole biosynthesis; alpha-ribazole from 5,6-dimethylbenzimidazole: step 1/2.</text>
</comment>
<sequence length="366" mass="38520">MIDTKYTLKKVIENTAPADPKWQQAARDHIEKLAIPPWSLGQLLTLGEQLAGIQRTIHPNVDKKMVITMAGDHGVVAEGVSACPQEVTPQMVENFAKDGAGINVLAKAAGAKVIVVDMGIAVDLPELVASGKLIDCKVDYGTKNFYREQAMTREQAIAALEAGINVASKVIEEQGINLLATGDMGIGNTTPSAAILAVMAEYPVSSVTGRGTGIDNAALINKIKVIRESINRLQPDKNDPIDVLAKVGGFEIAGIAGVILGAAYHQVPVLVDGFISTAGALIAKGLCPASLDYMIPSHQSEEPGHQLMWQSLGLTPLLNLNFRLGEGTGAAVAMHLVESSARVMCDMLTFEDSGVSKGAGHDNASL</sequence>
<dbReference type="NCBIfam" id="NF000996">
    <property type="entry name" value="PRK00105.1"/>
    <property type="match status" value="1"/>
</dbReference>